<evidence type="ECO:0000313" key="2">
    <source>
        <dbReference type="Proteomes" id="UP001180840"/>
    </source>
</evidence>
<comment type="caution">
    <text evidence="1">The sequence shown here is derived from an EMBL/GenBank/DDBJ whole genome shotgun (WGS) entry which is preliminary data.</text>
</comment>
<dbReference type="RefSeq" id="WP_290198217.1">
    <property type="nucleotide sequence ID" value="NZ_CP047654.1"/>
</dbReference>
<organism evidence="1 2">
    <name type="scientific">Corynebacterium guangdongense</name>
    <dbReference type="NCBI Taxonomy" id="1783348"/>
    <lineage>
        <taxon>Bacteria</taxon>
        <taxon>Bacillati</taxon>
        <taxon>Actinomycetota</taxon>
        <taxon>Actinomycetes</taxon>
        <taxon>Mycobacteriales</taxon>
        <taxon>Corynebacteriaceae</taxon>
        <taxon>Corynebacterium</taxon>
    </lineage>
</organism>
<proteinExistence type="predicted"/>
<accession>A0ABU1ZWF1</accession>
<dbReference type="Proteomes" id="UP001180840">
    <property type="component" value="Unassembled WGS sequence"/>
</dbReference>
<evidence type="ECO:0000313" key="1">
    <source>
        <dbReference type="EMBL" id="MDR7329257.1"/>
    </source>
</evidence>
<gene>
    <name evidence="1" type="ORF">J2S39_000933</name>
</gene>
<evidence type="ECO:0008006" key="3">
    <source>
        <dbReference type="Google" id="ProtNLM"/>
    </source>
</evidence>
<dbReference type="EMBL" id="JAVDXZ010000001">
    <property type="protein sequence ID" value="MDR7329257.1"/>
    <property type="molecule type" value="Genomic_DNA"/>
</dbReference>
<keyword evidence="2" id="KW-1185">Reference proteome</keyword>
<reference evidence="1" key="1">
    <citation type="submission" date="2023-07" db="EMBL/GenBank/DDBJ databases">
        <title>Sequencing the genomes of 1000 actinobacteria strains.</title>
        <authorList>
            <person name="Klenk H.-P."/>
        </authorList>
    </citation>
    <scope>NUCLEOTIDE SEQUENCE</scope>
    <source>
        <strain evidence="1">DSM 107476</strain>
    </source>
</reference>
<name>A0ABU1ZWF1_9CORY</name>
<protein>
    <recommendedName>
        <fullName evidence="3">Secreted protein</fullName>
    </recommendedName>
</protein>
<sequence length="157" mass="16031">MVVLAGTAAVGSEPAAMARPAAGDTLNFRSATGDYACSVTTSPAGTHIQCADPTPGSGGCPDFFGMPQFFTAEVWSDGRTLDMCTGVYDFPGAVHLRPGEFRRTETAVVFADWGGGLTVLNTESLGIVHAGPDGVRTMGLPEGLSSVISSGSSAWAL</sequence>